<dbReference type="AlphaFoldDB" id="A0AAV1ANU3"/>
<reference evidence="2 3" key="1">
    <citation type="submission" date="2023-01" db="EMBL/GenBank/DDBJ databases">
        <authorList>
            <person name="Kreplak J."/>
        </authorList>
    </citation>
    <scope>NUCLEOTIDE SEQUENCE [LARGE SCALE GENOMIC DNA]</scope>
</reference>
<organism evidence="2 3">
    <name type="scientific">Vicia faba</name>
    <name type="common">Broad bean</name>
    <name type="synonym">Faba vulgaris</name>
    <dbReference type="NCBI Taxonomy" id="3906"/>
    <lineage>
        <taxon>Eukaryota</taxon>
        <taxon>Viridiplantae</taxon>
        <taxon>Streptophyta</taxon>
        <taxon>Embryophyta</taxon>
        <taxon>Tracheophyta</taxon>
        <taxon>Spermatophyta</taxon>
        <taxon>Magnoliopsida</taxon>
        <taxon>eudicotyledons</taxon>
        <taxon>Gunneridae</taxon>
        <taxon>Pentapetalae</taxon>
        <taxon>rosids</taxon>
        <taxon>fabids</taxon>
        <taxon>Fabales</taxon>
        <taxon>Fabaceae</taxon>
        <taxon>Papilionoideae</taxon>
        <taxon>50 kb inversion clade</taxon>
        <taxon>NPAAA clade</taxon>
        <taxon>Hologalegina</taxon>
        <taxon>IRL clade</taxon>
        <taxon>Fabeae</taxon>
        <taxon>Vicia</taxon>
    </lineage>
</organism>
<feature type="transmembrane region" description="Helical" evidence="1">
    <location>
        <begin position="92"/>
        <end position="115"/>
    </location>
</feature>
<sequence length="137" mass="15330">MAIKRGMMKIVVADSCKLERTDTSSLILLEASPLDVLRRNDQQVGLDLQVGPCRLGIVRSNEFQTSPPRTQKWKTTGVVETEVKGYVEIMDYIFLVVLCSMLDVVLFGNGIWFLIAVCNDGYGVEMEYVILLGLVLQ</sequence>
<name>A0AAV1ANU3_VICFA</name>
<evidence type="ECO:0000313" key="2">
    <source>
        <dbReference type="EMBL" id="CAI8610187.1"/>
    </source>
</evidence>
<dbReference type="EMBL" id="OX451739">
    <property type="protein sequence ID" value="CAI8610187.1"/>
    <property type="molecule type" value="Genomic_DNA"/>
</dbReference>
<keyword evidence="3" id="KW-1185">Reference proteome</keyword>
<keyword evidence="1" id="KW-0472">Membrane</keyword>
<gene>
    <name evidence="2" type="ORF">VFH_IV169880</name>
</gene>
<keyword evidence="1" id="KW-1133">Transmembrane helix</keyword>
<accession>A0AAV1ANU3</accession>
<keyword evidence="1" id="KW-0812">Transmembrane</keyword>
<proteinExistence type="predicted"/>
<dbReference type="Proteomes" id="UP001157006">
    <property type="component" value="Chromosome 4"/>
</dbReference>
<evidence type="ECO:0000256" key="1">
    <source>
        <dbReference type="SAM" id="Phobius"/>
    </source>
</evidence>
<protein>
    <submittedName>
        <fullName evidence="2">Uncharacterized protein</fullName>
    </submittedName>
</protein>
<evidence type="ECO:0000313" key="3">
    <source>
        <dbReference type="Proteomes" id="UP001157006"/>
    </source>
</evidence>